<dbReference type="InterPro" id="IPR003331">
    <property type="entry name" value="UDP_GlcNAc_Epimerase_2_dom"/>
</dbReference>
<dbReference type="Proteomes" id="UP000176608">
    <property type="component" value="Unassembled WGS sequence"/>
</dbReference>
<feature type="domain" description="UDP-N-acetylglucosamine 2-epimerase" evidence="2">
    <location>
        <begin position="22"/>
        <end position="322"/>
    </location>
</feature>
<dbReference type="SUPFAM" id="SSF53756">
    <property type="entry name" value="UDP-Glycosyltransferase/glycogen phosphorylase"/>
    <property type="match status" value="1"/>
</dbReference>
<sequence length="361" mass="41914">MIHFVIGTRAQLFKTAPVMLECQKRSLKWRWIYTAQHKDTIKESLRTFGLPDPDYTVVSWDTEAKTMGKMWIWLLRMMISLPKGRKILAGHTGKKNIVVTHGDTITTWWAALLGKLFRCKVMHIEAGLRSFKLFDPFPEEINRIITSRLADIYICPGESSLMNLKKYRGEKINTSYNTQADTIDFGLKNCDKAELKLPEKKYVVASIHRYENIFNKERLEHIAGLLEKIAKKFIVIFVLHPATSDQLDKLGLRSRFEKNKNFELVKRFEYLPFIKLIKHAEFVVTDGGGNQEELYFMGKPTLLFRHTTERPDELGKTAVLSKLEEPIVEKFIHQYKNYQQPRVRISTSPSAMIADVLARFS</sequence>
<keyword evidence="1" id="KW-0413">Isomerase</keyword>
<dbReference type="PANTHER" id="PTHR43174:SF1">
    <property type="entry name" value="UDP-N-ACETYLGLUCOSAMINE 2-EPIMERASE"/>
    <property type="match status" value="1"/>
</dbReference>
<gene>
    <name evidence="3" type="ORF">A2886_03050</name>
</gene>
<evidence type="ECO:0000313" key="3">
    <source>
        <dbReference type="EMBL" id="OGC47036.1"/>
    </source>
</evidence>
<reference evidence="3 4" key="1">
    <citation type="journal article" date="2016" name="Nat. Commun.">
        <title>Thousands of microbial genomes shed light on interconnected biogeochemical processes in an aquifer system.</title>
        <authorList>
            <person name="Anantharaman K."/>
            <person name="Brown C.T."/>
            <person name="Hug L.A."/>
            <person name="Sharon I."/>
            <person name="Castelle C.J."/>
            <person name="Probst A.J."/>
            <person name="Thomas B.C."/>
            <person name="Singh A."/>
            <person name="Wilkins M.J."/>
            <person name="Karaoz U."/>
            <person name="Brodie E.L."/>
            <person name="Williams K.H."/>
            <person name="Hubbard S.S."/>
            <person name="Banfield J.F."/>
        </authorList>
    </citation>
    <scope>NUCLEOTIDE SEQUENCE [LARGE SCALE GENOMIC DNA]</scope>
</reference>
<dbReference type="EMBL" id="MEVA01000017">
    <property type="protein sequence ID" value="OGC47036.1"/>
    <property type="molecule type" value="Genomic_DNA"/>
</dbReference>
<name>A0A1F4UQ44_UNCKA</name>
<dbReference type="GO" id="GO:0016853">
    <property type="term" value="F:isomerase activity"/>
    <property type="evidence" value="ECO:0007669"/>
    <property type="project" value="UniProtKB-KW"/>
</dbReference>
<comment type="caution">
    <text evidence="3">The sequence shown here is derived from an EMBL/GenBank/DDBJ whole genome shotgun (WGS) entry which is preliminary data.</text>
</comment>
<dbReference type="InterPro" id="IPR029767">
    <property type="entry name" value="WecB-like"/>
</dbReference>
<dbReference type="STRING" id="1802617.A2886_03050"/>
<dbReference type="Pfam" id="PF02350">
    <property type="entry name" value="Epimerase_2"/>
    <property type="match status" value="1"/>
</dbReference>
<organism evidence="3 4">
    <name type="scientific">candidate division WWE3 bacterium RIFCSPHIGHO2_01_FULL_42_13</name>
    <dbReference type="NCBI Taxonomy" id="1802617"/>
    <lineage>
        <taxon>Bacteria</taxon>
        <taxon>Katanobacteria</taxon>
    </lineage>
</organism>
<evidence type="ECO:0000313" key="4">
    <source>
        <dbReference type="Proteomes" id="UP000176608"/>
    </source>
</evidence>
<protein>
    <recommendedName>
        <fullName evidence="2">UDP-N-acetylglucosamine 2-epimerase domain-containing protein</fullName>
    </recommendedName>
</protein>
<dbReference type="PANTHER" id="PTHR43174">
    <property type="entry name" value="UDP-N-ACETYLGLUCOSAMINE 2-EPIMERASE"/>
    <property type="match status" value="1"/>
</dbReference>
<accession>A0A1F4UQ44</accession>
<comment type="similarity">
    <text evidence="1">Belongs to the UDP-N-acetylglucosamine 2-epimerase family.</text>
</comment>
<dbReference type="AlphaFoldDB" id="A0A1F4UQ44"/>
<evidence type="ECO:0000256" key="1">
    <source>
        <dbReference type="RuleBase" id="RU003513"/>
    </source>
</evidence>
<proteinExistence type="inferred from homology"/>
<evidence type="ECO:0000259" key="2">
    <source>
        <dbReference type="Pfam" id="PF02350"/>
    </source>
</evidence>
<dbReference type="Gene3D" id="3.40.50.2000">
    <property type="entry name" value="Glycogen Phosphorylase B"/>
    <property type="match status" value="2"/>
</dbReference>